<feature type="non-terminal residue" evidence="2">
    <location>
        <position position="80"/>
    </location>
</feature>
<comment type="caution">
    <text evidence="2">The sequence shown here is derived from an EMBL/GenBank/DDBJ whole genome shotgun (WGS) entry which is preliminary data.</text>
</comment>
<proteinExistence type="predicted"/>
<evidence type="ECO:0000313" key="3">
    <source>
        <dbReference type="Proteomes" id="UP000663866"/>
    </source>
</evidence>
<protein>
    <submittedName>
        <fullName evidence="2">Uncharacterized protein</fullName>
    </submittedName>
</protein>
<dbReference type="EMBL" id="CAJOBG010111805">
    <property type="protein sequence ID" value="CAF4743216.1"/>
    <property type="molecule type" value="Genomic_DNA"/>
</dbReference>
<sequence>LDRDVQQQTTRKQECERFLQQNQNDLRATERDLERVTRSCKDKQRMREQAIRTCQTSASQVDRRRAAQTDIDRQLSEAQN</sequence>
<gene>
    <name evidence="2" type="ORF">OVN521_LOCUS49883</name>
</gene>
<dbReference type="Proteomes" id="UP000663866">
    <property type="component" value="Unassembled WGS sequence"/>
</dbReference>
<evidence type="ECO:0000313" key="2">
    <source>
        <dbReference type="EMBL" id="CAF4743216.1"/>
    </source>
</evidence>
<name>A0A821KWH3_9BILA</name>
<reference evidence="2" key="1">
    <citation type="submission" date="2021-02" db="EMBL/GenBank/DDBJ databases">
        <authorList>
            <person name="Nowell W R."/>
        </authorList>
    </citation>
    <scope>NUCLEOTIDE SEQUENCE</scope>
</reference>
<accession>A0A821KWH3</accession>
<keyword evidence="3" id="KW-1185">Reference proteome</keyword>
<organism evidence="2 3">
    <name type="scientific">Rotaria magnacalcarata</name>
    <dbReference type="NCBI Taxonomy" id="392030"/>
    <lineage>
        <taxon>Eukaryota</taxon>
        <taxon>Metazoa</taxon>
        <taxon>Spiralia</taxon>
        <taxon>Gnathifera</taxon>
        <taxon>Rotifera</taxon>
        <taxon>Eurotatoria</taxon>
        <taxon>Bdelloidea</taxon>
        <taxon>Philodinida</taxon>
        <taxon>Philodinidae</taxon>
        <taxon>Rotaria</taxon>
    </lineage>
</organism>
<feature type="non-terminal residue" evidence="2">
    <location>
        <position position="1"/>
    </location>
</feature>
<evidence type="ECO:0000256" key="1">
    <source>
        <dbReference type="SAM" id="MobiDB-lite"/>
    </source>
</evidence>
<feature type="compositionally biased region" description="Basic and acidic residues" evidence="1">
    <location>
        <begin position="61"/>
        <end position="80"/>
    </location>
</feature>
<feature type="compositionally biased region" description="Basic and acidic residues" evidence="1">
    <location>
        <begin position="29"/>
        <end position="50"/>
    </location>
</feature>
<dbReference type="AlphaFoldDB" id="A0A821KWH3"/>
<feature type="region of interest" description="Disordered" evidence="1">
    <location>
        <begin position="29"/>
        <end position="80"/>
    </location>
</feature>